<sequence>MWSEGKFFVDAKLSPNQGLNISGIGLASLLALSLTTTALILDGLGHRVFWQANSLTMPFFLCAVGAGAAGFWVVPLLQALKTGQIIREDGPQAHLKKAGTPTMGGIFFIPVAVTVACILSNFAQDVLAVSVLTLSYGLIGWIDDWQILHRKSNKGISPKMKLVLQIVFATGFCVWMMFNRDFSITNIALPWVGLSLPLGLLFWPVAGFVLVAESNATNLTDGIDGLAGGTVAIAIFALGALIAPTSPDLMIFCAAMSGSCVGFLAHNRNPARVFMGDTGSLALGGALAAVALLTNSLVALFILSGIFFVETLSVMAQVSYYKATKGPDGKGKRLFKMAPLHHHLELSGWTELQVVGAFYIIAAILATICLTSIKF</sequence>
<dbReference type="GO" id="GO:0008963">
    <property type="term" value="F:phospho-N-acetylmuramoyl-pentapeptide-transferase activity"/>
    <property type="evidence" value="ECO:0007669"/>
    <property type="project" value="UniProtKB-UniRule"/>
</dbReference>
<evidence type="ECO:0000256" key="8">
    <source>
        <dbReference type="NCBIfam" id="TIGR00445"/>
    </source>
</evidence>
<keyword evidence="7" id="KW-0132">Cell division</keyword>
<keyword evidence="4 7" id="KW-0812">Transmembrane</keyword>
<comment type="subcellular location">
    <subcellularLocation>
        <location evidence="7">Cell membrane</location>
        <topology evidence="7">Multi-pass membrane protein</topology>
    </subcellularLocation>
    <subcellularLocation>
        <location evidence="1">Membrane</location>
        <topology evidence="1">Multi-pass membrane protein</topology>
    </subcellularLocation>
</comment>
<evidence type="ECO:0000256" key="1">
    <source>
        <dbReference type="ARBA" id="ARBA00004141"/>
    </source>
</evidence>
<keyword evidence="7" id="KW-0131">Cell cycle</keyword>
<organism evidence="10 11">
    <name type="scientific">Sphaerospermopsis reniformis</name>
    <dbReference type="NCBI Taxonomy" id="531300"/>
    <lineage>
        <taxon>Bacteria</taxon>
        <taxon>Bacillati</taxon>
        <taxon>Cyanobacteriota</taxon>
        <taxon>Cyanophyceae</taxon>
        <taxon>Nostocales</taxon>
        <taxon>Aphanizomenonaceae</taxon>
        <taxon>Sphaerospermopsis</taxon>
    </lineage>
</organism>
<dbReference type="GO" id="GO:0008360">
    <property type="term" value="P:regulation of cell shape"/>
    <property type="evidence" value="ECO:0007669"/>
    <property type="project" value="UniProtKB-KW"/>
</dbReference>
<dbReference type="AlphaFoldDB" id="A0A479ZYT2"/>
<protein>
    <recommendedName>
        <fullName evidence="7 8">Phospho-N-acetylmuramoyl-pentapeptide-transferase</fullName>
        <ecNumber evidence="7 8">2.7.8.13</ecNumber>
    </recommendedName>
    <alternativeName>
        <fullName evidence="7">UDP-MurNAc-pentapeptide phosphotransferase</fullName>
    </alternativeName>
</protein>
<dbReference type="GO" id="GO:0009252">
    <property type="term" value="P:peptidoglycan biosynthetic process"/>
    <property type="evidence" value="ECO:0007669"/>
    <property type="project" value="UniProtKB-UniRule"/>
</dbReference>
<keyword evidence="7" id="KW-1003">Cell membrane</keyword>
<dbReference type="InterPro" id="IPR018480">
    <property type="entry name" value="PNAcMuramoyl-5peptid_Trfase_CS"/>
</dbReference>
<dbReference type="CDD" id="cd06852">
    <property type="entry name" value="GT_MraY"/>
    <property type="match status" value="1"/>
</dbReference>
<dbReference type="EMBL" id="BJCE01000001">
    <property type="protein sequence ID" value="GCL34994.1"/>
    <property type="molecule type" value="Genomic_DNA"/>
</dbReference>
<comment type="similarity">
    <text evidence="2 7">Belongs to the glycosyltransferase 4 family. MraY subfamily.</text>
</comment>
<feature type="transmembrane region" description="Helical" evidence="7">
    <location>
        <begin position="190"/>
        <end position="211"/>
    </location>
</feature>
<keyword evidence="5 7" id="KW-1133">Transmembrane helix</keyword>
<dbReference type="Proteomes" id="UP000300142">
    <property type="component" value="Unassembled WGS sequence"/>
</dbReference>
<feature type="transmembrane region" description="Helical" evidence="7">
    <location>
        <begin position="223"/>
        <end position="243"/>
    </location>
</feature>
<evidence type="ECO:0000313" key="10">
    <source>
        <dbReference type="EMBL" id="GCL34994.1"/>
    </source>
</evidence>
<evidence type="ECO:0000256" key="2">
    <source>
        <dbReference type="ARBA" id="ARBA00005583"/>
    </source>
</evidence>
<feature type="transmembrane region" description="Helical" evidence="7">
    <location>
        <begin position="249"/>
        <end position="265"/>
    </location>
</feature>
<dbReference type="PROSITE" id="PS01348">
    <property type="entry name" value="MRAY_2"/>
    <property type="match status" value="1"/>
</dbReference>
<feature type="binding site" evidence="9">
    <location>
        <position position="218"/>
    </location>
    <ligand>
        <name>Mg(2+)</name>
        <dbReference type="ChEBI" id="CHEBI:18420"/>
    </ligand>
</feature>
<keyword evidence="7" id="KW-0573">Peptidoglycan synthesis</keyword>
<evidence type="ECO:0000256" key="6">
    <source>
        <dbReference type="ARBA" id="ARBA00023136"/>
    </source>
</evidence>
<feature type="transmembrane region" description="Helical" evidence="7">
    <location>
        <begin position="126"/>
        <end position="142"/>
    </location>
</feature>
<feature type="transmembrane region" description="Helical" evidence="7">
    <location>
        <begin position="162"/>
        <end position="178"/>
    </location>
</feature>
<keyword evidence="7 9" id="KW-0460">Magnesium</keyword>
<feature type="transmembrane region" description="Helical" evidence="7">
    <location>
        <begin position="57"/>
        <end position="77"/>
    </location>
</feature>
<dbReference type="Pfam" id="PF00953">
    <property type="entry name" value="Glycos_transf_4"/>
    <property type="match status" value="1"/>
</dbReference>
<dbReference type="InterPro" id="IPR000715">
    <property type="entry name" value="Glycosyl_transferase_4"/>
</dbReference>
<keyword evidence="3 7" id="KW-0808">Transferase</keyword>
<comment type="pathway">
    <text evidence="7">Cell wall biogenesis; peptidoglycan biosynthesis.</text>
</comment>
<feature type="transmembrane region" description="Helical" evidence="7">
    <location>
        <begin position="286"/>
        <end position="309"/>
    </location>
</feature>
<feature type="transmembrane region" description="Helical" evidence="7">
    <location>
        <begin position="354"/>
        <end position="373"/>
    </location>
</feature>
<keyword evidence="7" id="KW-0961">Cell wall biogenesis/degradation</keyword>
<dbReference type="PANTHER" id="PTHR22926:SF5">
    <property type="entry name" value="PHOSPHO-N-ACETYLMURAMOYL-PENTAPEPTIDE-TRANSFERASE HOMOLOG"/>
    <property type="match status" value="1"/>
</dbReference>
<dbReference type="EC" id="2.7.8.13" evidence="7 8"/>
<evidence type="ECO:0000256" key="5">
    <source>
        <dbReference type="ARBA" id="ARBA00022989"/>
    </source>
</evidence>
<dbReference type="GO" id="GO:0071555">
    <property type="term" value="P:cell wall organization"/>
    <property type="evidence" value="ECO:0007669"/>
    <property type="project" value="UniProtKB-KW"/>
</dbReference>
<comment type="catalytic activity">
    <reaction evidence="7">
        <text>UDP-N-acetyl-alpha-D-muramoyl-L-alanyl-gamma-D-glutamyl-meso-2,6-diaminopimeloyl-D-alanyl-D-alanine + di-trans,octa-cis-undecaprenyl phosphate = di-trans,octa-cis-undecaprenyl diphospho-N-acetyl-alpha-D-muramoyl-L-alanyl-D-glutamyl-meso-2,6-diaminopimeloyl-D-alanyl-D-alanine + UMP</text>
        <dbReference type="Rhea" id="RHEA:28386"/>
        <dbReference type="ChEBI" id="CHEBI:57865"/>
        <dbReference type="ChEBI" id="CHEBI:60392"/>
        <dbReference type="ChEBI" id="CHEBI:61386"/>
        <dbReference type="ChEBI" id="CHEBI:61387"/>
        <dbReference type="EC" id="2.7.8.13"/>
    </reaction>
</comment>
<comment type="cofactor">
    <cofactor evidence="7 9">
        <name>Mg(2+)</name>
        <dbReference type="ChEBI" id="CHEBI:18420"/>
    </cofactor>
</comment>
<evidence type="ECO:0000256" key="3">
    <source>
        <dbReference type="ARBA" id="ARBA00022679"/>
    </source>
</evidence>
<keyword evidence="7" id="KW-0133">Cell shape</keyword>
<dbReference type="GO" id="GO:0046872">
    <property type="term" value="F:metal ion binding"/>
    <property type="evidence" value="ECO:0007669"/>
    <property type="project" value="UniProtKB-KW"/>
</dbReference>
<dbReference type="GO" id="GO:0051992">
    <property type="term" value="F:UDP-N-acetylmuramoyl-L-alanyl-D-glutamyl-meso-2,6-diaminopimelyl-D-alanyl-D-alanine:undecaprenyl-phosphate transferase activity"/>
    <property type="evidence" value="ECO:0007669"/>
    <property type="project" value="RHEA"/>
</dbReference>
<keyword evidence="6 7" id="KW-0472">Membrane</keyword>
<evidence type="ECO:0000256" key="7">
    <source>
        <dbReference type="HAMAP-Rule" id="MF_00038"/>
    </source>
</evidence>
<evidence type="ECO:0000256" key="9">
    <source>
        <dbReference type="PIRSR" id="PIRSR600715-1"/>
    </source>
</evidence>
<gene>
    <name evidence="7" type="primary">mraY</name>
    <name evidence="10" type="ORF">SR1949_00860</name>
</gene>
<feature type="transmembrane region" description="Helical" evidence="7">
    <location>
        <begin position="21"/>
        <end position="41"/>
    </location>
</feature>
<comment type="function">
    <text evidence="7">Catalyzes the initial step of the lipid cycle reactions in the biosynthesis of the cell wall peptidoglycan: transfers peptidoglycan precursor phospho-MurNAc-pentapeptide from UDP-MurNAc-pentapeptide onto the lipid carrier undecaprenyl phosphate, yielding undecaprenyl-pyrophosphoryl-MurNAc-pentapeptide, known as lipid I.</text>
</comment>
<dbReference type="HAMAP" id="MF_00038">
    <property type="entry name" value="MraY"/>
    <property type="match status" value="1"/>
</dbReference>
<evidence type="ECO:0000256" key="4">
    <source>
        <dbReference type="ARBA" id="ARBA00022692"/>
    </source>
</evidence>
<evidence type="ECO:0000313" key="11">
    <source>
        <dbReference type="Proteomes" id="UP000300142"/>
    </source>
</evidence>
<accession>A0A479ZYT2</accession>
<dbReference type="UniPathway" id="UPA00219"/>
<reference evidence="11" key="1">
    <citation type="submission" date="2019-02" db="EMBL/GenBank/DDBJ databases">
        <title>Draft genome sequence of Sphaerospermopsis reniformis NIES-1949.</title>
        <authorList>
            <person name="Yamaguchi H."/>
            <person name="Suzuki S."/>
            <person name="Kawachi M."/>
        </authorList>
    </citation>
    <scope>NUCLEOTIDE SEQUENCE [LARGE SCALE GENOMIC DNA]</scope>
    <source>
        <strain evidence="11">NIES-1949</strain>
    </source>
</reference>
<feature type="transmembrane region" description="Helical" evidence="7">
    <location>
        <begin position="98"/>
        <end position="120"/>
    </location>
</feature>
<keyword evidence="11" id="KW-1185">Reference proteome</keyword>
<dbReference type="Pfam" id="PF10555">
    <property type="entry name" value="MraY_sig1"/>
    <property type="match status" value="1"/>
</dbReference>
<dbReference type="InterPro" id="IPR003524">
    <property type="entry name" value="PNAcMuramoyl-5peptid_Trfase"/>
</dbReference>
<comment type="caution">
    <text evidence="10">The sequence shown here is derived from an EMBL/GenBank/DDBJ whole genome shotgun (WGS) entry which is preliminary data.</text>
</comment>
<proteinExistence type="inferred from homology"/>
<dbReference type="PROSITE" id="PS01347">
    <property type="entry name" value="MRAY_1"/>
    <property type="match status" value="1"/>
</dbReference>
<feature type="binding site" evidence="9">
    <location>
        <position position="277"/>
    </location>
    <ligand>
        <name>Mg(2+)</name>
        <dbReference type="ChEBI" id="CHEBI:18420"/>
    </ligand>
</feature>
<dbReference type="PANTHER" id="PTHR22926">
    <property type="entry name" value="PHOSPHO-N-ACETYLMURAMOYL-PENTAPEPTIDE-TRANSFERASE"/>
    <property type="match status" value="1"/>
</dbReference>
<dbReference type="GO" id="GO:0005886">
    <property type="term" value="C:plasma membrane"/>
    <property type="evidence" value="ECO:0007669"/>
    <property type="project" value="UniProtKB-SubCell"/>
</dbReference>
<keyword evidence="7 9" id="KW-0479">Metal-binding</keyword>
<dbReference type="GO" id="GO:0051301">
    <property type="term" value="P:cell division"/>
    <property type="evidence" value="ECO:0007669"/>
    <property type="project" value="UniProtKB-KW"/>
</dbReference>
<name>A0A479ZYT2_9CYAN</name>
<dbReference type="NCBIfam" id="TIGR00445">
    <property type="entry name" value="mraY"/>
    <property type="match status" value="1"/>
</dbReference>